<sequence>MKKNEPIKMKLQLFAEKLNEETEVEEAEVEDKAIQEETEQEETEQAEKTYTEEELQKIIKDRIAREKKAAQKAVKEAEKLAKMNEDQKKQYELEKLKEELEEYKKKDAFYALSKEASKILSEHNIIADDEILQFVVKDTAEDTKKSVESFVSLIDAKVKEGVKKVLSGSNPKVKKSNNKAMTKAEIMSIKDTTERQKMIAKHIDLFK</sequence>
<dbReference type="OrthoDB" id="2236190at2"/>
<evidence type="ECO:0000256" key="1">
    <source>
        <dbReference type="SAM" id="MobiDB-lite"/>
    </source>
</evidence>
<dbReference type="Pfam" id="PF14265">
    <property type="entry name" value="DUF4355"/>
    <property type="match status" value="1"/>
</dbReference>
<gene>
    <name evidence="2" type="ORF">SAMN02745973_00375</name>
</gene>
<proteinExistence type="predicted"/>
<dbReference type="InterPro" id="IPR025580">
    <property type="entry name" value="Gp46"/>
</dbReference>
<dbReference type="EMBL" id="FUWV01000001">
    <property type="protein sequence ID" value="SJZ38005.1"/>
    <property type="molecule type" value="Genomic_DNA"/>
</dbReference>
<evidence type="ECO:0000313" key="3">
    <source>
        <dbReference type="Proteomes" id="UP000196365"/>
    </source>
</evidence>
<dbReference type="RefSeq" id="WP_087677813.1">
    <property type="nucleotide sequence ID" value="NZ_FUWV01000001.1"/>
</dbReference>
<feature type="region of interest" description="Disordered" evidence="1">
    <location>
        <begin position="20"/>
        <end position="51"/>
    </location>
</feature>
<accession>A0A1T4K6S5</accession>
<dbReference type="AlphaFoldDB" id="A0A1T4K6S5"/>
<dbReference type="Proteomes" id="UP000196365">
    <property type="component" value="Unassembled WGS sequence"/>
</dbReference>
<reference evidence="2 3" key="1">
    <citation type="submission" date="2017-02" db="EMBL/GenBank/DDBJ databases">
        <authorList>
            <person name="Peterson S.W."/>
        </authorList>
    </citation>
    <scope>NUCLEOTIDE SEQUENCE [LARGE SCALE GENOMIC DNA]</scope>
    <source>
        <strain evidence="2 3">DSM 15102</strain>
    </source>
</reference>
<protein>
    <submittedName>
        <fullName evidence="2">Uncharacterized protein</fullName>
    </submittedName>
</protein>
<name>A0A1T4K6S5_9FIRM</name>
<organism evidence="2 3">
    <name type="scientific">Garciella nitratireducens DSM 15102</name>
    <dbReference type="NCBI Taxonomy" id="1121911"/>
    <lineage>
        <taxon>Bacteria</taxon>
        <taxon>Bacillati</taxon>
        <taxon>Bacillota</taxon>
        <taxon>Clostridia</taxon>
        <taxon>Eubacteriales</taxon>
        <taxon>Eubacteriaceae</taxon>
        <taxon>Garciella</taxon>
    </lineage>
</organism>
<keyword evidence="3" id="KW-1185">Reference proteome</keyword>
<evidence type="ECO:0000313" key="2">
    <source>
        <dbReference type="EMBL" id="SJZ38005.1"/>
    </source>
</evidence>